<feature type="transmembrane region" description="Helical" evidence="2">
    <location>
        <begin position="183"/>
        <end position="200"/>
    </location>
</feature>
<gene>
    <name evidence="3" type="ORF">GCM10010324_22160</name>
</gene>
<evidence type="ECO:0000313" key="3">
    <source>
        <dbReference type="EMBL" id="GGX76133.1"/>
    </source>
</evidence>
<accession>A0ABQ2YAD9</accession>
<sequence>MQDHIDVGVLPVPGGQDGRDHAQGHAQDRGEVQFAVDHPGHGAGGAGGPLGTGQCLAGAGEEGAAGRGEVGAAWGALQQRGADRALQALELLGEGGLGDEQAGRGVGDGAGLDDGQQIPAPPTKGPLNGLATLALAYGAISIVGAFAPPVRDITGTTPIPALILGATGWANAHRMNGAGRKQAVAGLVTGLTGLVLTLITR</sequence>
<evidence type="ECO:0000313" key="4">
    <source>
        <dbReference type="Proteomes" id="UP000659223"/>
    </source>
</evidence>
<keyword evidence="2" id="KW-1133">Transmembrane helix</keyword>
<name>A0ABQ2YAD9_9ACTN</name>
<keyword evidence="4" id="KW-1185">Reference proteome</keyword>
<keyword evidence="2" id="KW-0472">Membrane</keyword>
<feature type="region of interest" description="Disordered" evidence="1">
    <location>
        <begin position="1"/>
        <end position="27"/>
    </location>
</feature>
<feature type="transmembrane region" description="Helical" evidence="2">
    <location>
        <begin position="127"/>
        <end position="147"/>
    </location>
</feature>
<evidence type="ECO:0000256" key="2">
    <source>
        <dbReference type="SAM" id="Phobius"/>
    </source>
</evidence>
<dbReference type="EMBL" id="BMUT01000003">
    <property type="protein sequence ID" value="GGX76133.1"/>
    <property type="molecule type" value="Genomic_DNA"/>
</dbReference>
<feature type="transmembrane region" description="Helical" evidence="2">
    <location>
        <begin position="153"/>
        <end position="171"/>
    </location>
</feature>
<protein>
    <submittedName>
        <fullName evidence="3">Uncharacterized protein</fullName>
    </submittedName>
</protein>
<proteinExistence type="predicted"/>
<feature type="compositionally biased region" description="Gly residues" evidence="1">
    <location>
        <begin position="97"/>
        <end position="112"/>
    </location>
</feature>
<dbReference type="Proteomes" id="UP000659223">
    <property type="component" value="Unassembled WGS sequence"/>
</dbReference>
<keyword evidence="2" id="KW-0812">Transmembrane</keyword>
<feature type="compositionally biased region" description="Basic and acidic residues" evidence="1">
    <location>
        <begin position="17"/>
        <end position="27"/>
    </location>
</feature>
<feature type="region of interest" description="Disordered" evidence="1">
    <location>
        <begin position="97"/>
        <end position="121"/>
    </location>
</feature>
<reference evidence="4" key="1">
    <citation type="journal article" date="2019" name="Int. J. Syst. Evol. Microbiol.">
        <title>The Global Catalogue of Microorganisms (GCM) 10K type strain sequencing project: providing services to taxonomists for standard genome sequencing and annotation.</title>
        <authorList>
            <consortium name="The Broad Institute Genomics Platform"/>
            <consortium name="The Broad Institute Genome Sequencing Center for Infectious Disease"/>
            <person name="Wu L."/>
            <person name="Ma J."/>
        </authorList>
    </citation>
    <scope>NUCLEOTIDE SEQUENCE [LARGE SCALE GENOMIC DNA]</scope>
    <source>
        <strain evidence="4">JCM 4586</strain>
    </source>
</reference>
<comment type="caution">
    <text evidence="3">The sequence shown here is derived from an EMBL/GenBank/DDBJ whole genome shotgun (WGS) entry which is preliminary data.</text>
</comment>
<organism evidence="3 4">
    <name type="scientific">Streptomyces hiroshimensis</name>
    <dbReference type="NCBI Taxonomy" id="66424"/>
    <lineage>
        <taxon>Bacteria</taxon>
        <taxon>Bacillati</taxon>
        <taxon>Actinomycetota</taxon>
        <taxon>Actinomycetes</taxon>
        <taxon>Kitasatosporales</taxon>
        <taxon>Streptomycetaceae</taxon>
        <taxon>Streptomyces</taxon>
    </lineage>
</organism>
<evidence type="ECO:0000256" key="1">
    <source>
        <dbReference type="SAM" id="MobiDB-lite"/>
    </source>
</evidence>